<proteinExistence type="predicted"/>
<protein>
    <submittedName>
        <fullName evidence="1">Uncharacterized protein</fullName>
    </submittedName>
</protein>
<reference evidence="1" key="1">
    <citation type="journal article" date="2014" name="Front. Microbiol.">
        <title>High frequency of phylogenetically diverse reductive dehalogenase-homologous genes in deep subseafloor sedimentary metagenomes.</title>
        <authorList>
            <person name="Kawai M."/>
            <person name="Futagami T."/>
            <person name="Toyoda A."/>
            <person name="Takaki Y."/>
            <person name="Nishi S."/>
            <person name="Hori S."/>
            <person name="Arai W."/>
            <person name="Tsubouchi T."/>
            <person name="Morono Y."/>
            <person name="Uchiyama I."/>
            <person name="Ito T."/>
            <person name="Fujiyama A."/>
            <person name="Inagaki F."/>
            <person name="Takami H."/>
        </authorList>
    </citation>
    <scope>NUCLEOTIDE SEQUENCE</scope>
    <source>
        <strain evidence="1">Expedition CK06-06</strain>
    </source>
</reference>
<organism evidence="1">
    <name type="scientific">marine sediment metagenome</name>
    <dbReference type="NCBI Taxonomy" id="412755"/>
    <lineage>
        <taxon>unclassified sequences</taxon>
        <taxon>metagenomes</taxon>
        <taxon>ecological metagenomes</taxon>
    </lineage>
</organism>
<sequence length="192" mass="22042">MNNFKLEPADILVTVNDRNDPFSRVKRWLAGPYSHVFLYLGKVRIIVDPKQNVTLRFPLLFESNGRGAVIQALSNRYGQPVIVMRLKSEYQGKIPRVLKEAVKLASEENARYDYWCILEFCIPRLLCQKLGIPLALRYSKDEFQICSEAMNEISHRARVALLPQDVVPFPGDFVECELLEKVWAGSLSEELV</sequence>
<name>X1R126_9ZZZZ</name>
<gene>
    <name evidence="1" type="ORF">S12H4_07669</name>
</gene>
<dbReference type="Gene3D" id="3.90.1720.10">
    <property type="entry name" value="endopeptidase domain like (from Nostoc punctiforme)"/>
    <property type="match status" value="1"/>
</dbReference>
<evidence type="ECO:0000313" key="1">
    <source>
        <dbReference type="EMBL" id="GAI60801.1"/>
    </source>
</evidence>
<comment type="caution">
    <text evidence="1">The sequence shown here is derived from an EMBL/GenBank/DDBJ whole genome shotgun (WGS) entry which is preliminary data.</text>
</comment>
<dbReference type="EMBL" id="BARW01002860">
    <property type="protein sequence ID" value="GAI60801.1"/>
    <property type="molecule type" value="Genomic_DNA"/>
</dbReference>
<accession>X1R126</accession>
<dbReference type="AlphaFoldDB" id="X1R126"/>